<evidence type="ECO:0000313" key="4">
    <source>
        <dbReference type="EMBL" id="MXO67145.1"/>
    </source>
</evidence>
<dbReference type="PROSITE" id="PS50977">
    <property type="entry name" value="HTH_TETR_2"/>
    <property type="match status" value="1"/>
</dbReference>
<dbReference type="InterPro" id="IPR009057">
    <property type="entry name" value="Homeodomain-like_sf"/>
</dbReference>
<dbReference type="InterPro" id="IPR001647">
    <property type="entry name" value="HTH_TetR"/>
</dbReference>
<dbReference type="InterPro" id="IPR050624">
    <property type="entry name" value="HTH-type_Tx_Regulator"/>
</dbReference>
<dbReference type="EMBL" id="WTYT01000007">
    <property type="protein sequence ID" value="MXO67145.1"/>
    <property type="molecule type" value="Genomic_DNA"/>
</dbReference>
<keyword evidence="1 2" id="KW-0238">DNA-binding</keyword>
<comment type="caution">
    <text evidence="4">The sequence shown here is derived from an EMBL/GenBank/DDBJ whole genome shotgun (WGS) entry which is preliminary data.</text>
</comment>
<dbReference type="GO" id="GO:0003677">
    <property type="term" value="F:DNA binding"/>
    <property type="evidence" value="ECO:0007669"/>
    <property type="project" value="UniProtKB-UniRule"/>
</dbReference>
<feature type="domain" description="HTH tetR-type" evidence="3">
    <location>
        <begin position="29"/>
        <end position="89"/>
    </location>
</feature>
<organism evidence="4 5">
    <name type="scientific">Altericroceibacterium endophyticum</name>
    <dbReference type="NCBI Taxonomy" id="1808508"/>
    <lineage>
        <taxon>Bacteria</taxon>
        <taxon>Pseudomonadati</taxon>
        <taxon>Pseudomonadota</taxon>
        <taxon>Alphaproteobacteria</taxon>
        <taxon>Sphingomonadales</taxon>
        <taxon>Erythrobacteraceae</taxon>
        <taxon>Altericroceibacterium</taxon>
    </lineage>
</organism>
<accession>A0A6I4TBN6</accession>
<keyword evidence="5" id="KW-1185">Reference proteome</keyword>
<protein>
    <submittedName>
        <fullName evidence="4">TetR family transcriptional regulator</fullName>
    </submittedName>
</protein>
<name>A0A6I4TBN6_9SPHN</name>
<evidence type="ECO:0000259" key="3">
    <source>
        <dbReference type="PROSITE" id="PS50977"/>
    </source>
</evidence>
<dbReference type="OrthoDB" id="7501070at2"/>
<dbReference type="PANTHER" id="PTHR43479:SF11">
    <property type="entry name" value="ACREF_ENVCD OPERON REPRESSOR-RELATED"/>
    <property type="match status" value="1"/>
</dbReference>
<evidence type="ECO:0000256" key="1">
    <source>
        <dbReference type="ARBA" id="ARBA00023125"/>
    </source>
</evidence>
<evidence type="ECO:0000256" key="2">
    <source>
        <dbReference type="PROSITE-ProRule" id="PRU00335"/>
    </source>
</evidence>
<reference evidence="4 5" key="1">
    <citation type="submission" date="2019-12" db="EMBL/GenBank/DDBJ databases">
        <title>Genomic-based taxomic classification of the family Erythrobacteraceae.</title>
        <authorList>
            <person name="Xu L."/>
        </authorList>
    </citation>
    <scope>NUCLEOTIDE SEQUENCE [LARGE SCALE GENOMIC DNA]</scope>
    <source>
        <strain evidence="4 5">LMG 29518</strain>
    </source>
</reference>
<dbReference type="AlphaFoldDB" id="A0A6I4TBN6"/>
<dbReference type="SUPFAM" id="SSF46689">
    <property type="entry name" value="Homeodomain-like"/>
    <property type="match status" value="1"/>
</dbReference>
<dbReference type="Gene3D" id="1.10.357.10">
    <property type="entry name" value="Tetracycline Repressor, domain 2"/>
    <property type="match status" value="1"/>
</dbReference>
<gene>
    <name evidence="4" type="ORF">GRI91_15375</name>
</gene>
<sequence length="224" mass="25463">MDNLWASDGDWEEELAAAGVAPTLQKRSREMRDRLIGTSLEIARTIPFEQISVLDLCQATGCSTGAFYARFPDKNTLFRAVMLASAAQSRPLLERIIKETPFDKILPILIDSQVQRFRNQIDFFRAAFRVSLECSDAWSPFRRNSQRLANTYLTRLRAEEGIDQDAIDEGRVHFAFQIMYGVLNNTALNRPGPYNFESPEFPALLQDAMEMMIGCFEPRRAAKG</sequence>
<dbReference type="PANTHER" id="PTHR43479">
    <property type="entry name" value="ACREF/ENVCD OPERON REPRESSOR-RELATED"/>
    <property type="match status" value="1"/>
</dbReference>
<proteinExistence type="predicted"/>
<evidence type="ECO:0000313" key="5">
    <source>
        <dbReference type="Proteomes" id="UP000438476"/>
    </source>
</evidence>
<feature type="DNA-binding region" description="H-T-H motif" evidence="2">
    <location>
        <begin position="52"/>
        <end position="71"/>
    </location>
</feature>
<dbReference type="Proteomes" id="UP000438476">
    <property type="component" value="Unassembled WGS sequence"/>
</dbReference>